<dbReference type="GO" id="GO:0003677">
    <property type="term" value="F:DNA binding"/>
    <property type="evidence" value="ECO:0007669"/>
    <property type="project" value="UniProtKB-KW"/>
</dbReference>
<evidence type="ECO:0000313" key="6">
    <source>
        <dbReference type="EMBL" id="ESQ89787.1"/>
    </source>
</evidence>
<dbReference type="Pfam" id="PF00392">
    <property type="entry name" value="GntR"/>
    <property type="match status" value="1"/>
</dbReference>
<protein>
    <recommendedName>
        <fullName evidence="5">HTH gntR-type domain-containing protein</fullName>
    </recommendedName>
</protein>
<evidence type="ECO:0000256" key="1">
    <source>
        <dbReference type="ARBA" id="ARBA00023015"/>
    </source>
</evidence>
<keyword evidence="2" id="KW-0238">DNA-binding</keyword>
<dbReference type="InterPro" id="IPR036388">
    <property type="entry name" value="WH-like_DNA-bd_sf"/>
</dbReference>
<dbReference type="InterPro" id="IPR036390">
    <property type="entry name" value="WH_DNA-bd_sf"/>
</dbReference>
<dbReference type="SMART" id="SM00895">
    <property type="entry name" value="FCD"/>
    <property type="match status" value="1"/>
</dbReference>
<dbReference type="OrthoDB" id="9028214at2"/>
<dbReference type="Pfam" id="PF07729">
    <property type="entry name" value="FCD"/>
    <property type="match status" value="1"/>
</dbReference>
<dbReference type="InterPro" id="IPR008920">
    <property type="entry name" value="TF_FadR/GntR_C"/>
</dbReference>
<dbReference type="eggNOG" id="COG2186">
    <property type="taxonomic scope" value="Bacteria"/>
</dbReference>
<dbReference type="SUPFAM" id="SSF46785">
    <property type="entry name" value="Winged helix' DNA-binding domain"/>
    <property type="match status" value="1"/>
</dbReference>
<evidence type="ECO:0000256" key="3">
    <source>
        <dbReference type="ARBA" id="ARBA00023163"/>
    </source>
</evidence>
<dbReference type="EMBL" id="AWGB01000028">
    <property type="protein sequence ID" value="ESQ89787.1"/>
    <property type="molecule type" value="Genomic_DNA"/>
</dbReference>
<dbReference type="Gene3D" id="1.10.10.10">
    <property type="entry name" value="Winged helix-like DNA-binding domain superfamily/Winged helix DNA-binding domain"/>
    <property type="match status" value="1"/>
</dbReference>
<dbReference type="Proteomes" id="UP000017837">
    <property type="component" value="Unassembled WGS sequence"/>
</dbReference>
<dbReference type="PATRIC" id="fig|1121022.4.peg.2780"/>
<keyword evidence="7" id="KW-1185">Reference proteome</keyword>
<dbReference type="PROSITE" id="PS50949">
    <property type="entry name" value="HTH_GNTR"/>
    <property type="match status" value="1"/>
</dbReference>
<reference evidence="6 7" key="1">
    <citation type="journal article" date="2014" name="Nature">
        <title>Sequential evolution of bacterial morphology by co-option of a developmental regulator.</title>
        <authorList>
            <person name="Jiang C."/>
            <person name="Brown P.J."/>
            <person name="Ducret A."/>
            <person name="Brun Y.V."/>
        </authorList>
    </citation>
    <scope>NUCLEOTIDE SEQUENCE [LARGE SCALE GENOMIC DNA]</scope>
    <source>
        <strain evidence="6 7">DSM 16100</strain>
    </source>
</reference>
<comment type="caution">
    <text evidence="6">The sequence shown here is derived from an EMBL/GenBank/DDBJ whole genome shotgun (WGS) entry which is preliminary data.</text>
</comment>
<dbReference type="GO" id="GO:0003700">
    <property type="term" value="F:DNA-binding transcription factor activity"/>
    <property type="evidence" value="ECO:0007669"/>
    <property type="project" value="InterPro"/>
</dbReference>
<dbReference type="STRING" id="1121022.GCA_000376105_01913"/>
<keyword evidence="1" id="KW-0805">Transcription regulation</keyword>
<evidence type="ECO:0000313" key="7">
    <source>
        <dbReference type="Proteomes" id="UP000017837"/>
    </source>
</evidence>
<feature type="domain" description="HTH gntR-type" evidence="5">
    <location>
        <begin position="24"/>
        <end position="92"/>
    </location>
</feature>
<dbReference type="CDD" id="cd07377">
    <property type="entry name" value="WHTH_GntR"/>
    <property type="match status" value="1"/>
</dbReference>
<dbReference type="SMART" id="SM00345">
    <property type="entry name" value="HTH_GNTR"/>
    <property type="match status" value="1"/>
</dbReference>
<evidence type="ECO:0000256" key="4">
    <source>
        <dbReference type="SAM" id="MobiDB-lite"/>
    </source>
</evidence>
<name>V4P782_9CAUL</name>
<sequence>MHKPGRERLAAVNKRDGLESSKPGELHTQLAQKLGIDILGRKWLPGDILPSEVDIANTYAISRPAVREAIRTLAAKGMVEPRRRRGTCVTERAKWNMLDPDVLSWMFATKPDETLVKNLFEMRLILEPAAARLAAQRRTDAHLEAMSNALKIMGRETLLTEVGLQADIDFHAALMAAAGNEQLGALNASIGATVALSNRYKIAHDILGRDPVPAHMAVYEAILNRDAEEAHWCMQYLVRLAVKDLLHMDAIEDLRTETIIP</sequence>
<dbReference type="PANTHER" id="PTHR43537:SF44">
    <property type="entry name" value="GNTR FAMILY REGULATORY PROTEIN"/>
    <property type="match status" value="1"/>
</dbReference>
<dbReference type="SUPFAM" id="SSF48008">
    <property type="entry name" value="GntR ligand-binding domain-like"/>
    <property type="match status" value="1"/>
</dbReference>
<evidence type="ECO:0000259" key="5">
    <source>
        <dbReference type="PROSITE" id="PS50949"/>
    </source>
</evidence>
<gene>
    <name evidence="6" type="ORF">ABENE_13675</name>
</gene>
<dbReference type="Gene3D" id="1.20.120.530">
    <property type="entry name" value="GntR ligand-binding domain-like"/>
    <property type="match status" value="1"/>
</dbReference>
<dbReference type="AlphaFoldDB" id="V4P782"/>
<proteinExistence type="predicted"/>
<dbReference type="PANTHER" id="PTHR43537">
    <property type="entry name" value="TRANSCRIPTIONAL REGULATOR, GNTR FAMILY"/>
    <property type="match status" value="1"/>
</dbReference>
<feature type="region of interest" description="Disordered" evidence="4">
    <location>
        <begin position="1"/>
        <end position="23"/>
    </location>
</feature>
<dbReference type="InterPro" id="IPR000524">
    <property type="entry name" value="Tscrpt_reg_HTH_GntR"/>
</dbReference>
<organism evidence="6 7">
    <name type="scientific">Asticcacaulis benevestitus DSM 16100 = ATCC BAA-896</name>
    <dbReference type="NCBI Taxonomy" id="1121022"/>
    <lineage>
        <taxon>Bacteria</taxon>
        <taxon>Pseudomonadati</taxon>
        <taxon>Pseudomonadota</taxon>
        <taxon>Alphaproteobacteria</taxon>
        <taxon>Caulobacterales</taxon>
        <taxon>Caulobacteraceae</taxon>
        <taxon>Asticcacaulis</taxon>
    </lineage>
</organism>
<dbReference type="PRINTS" id="PR00035">
    <property type="entry name" value="HTHGNTR"/>
</dbReference>
<evidence type="ECO:0000256" key="2">
    <source>
        <dbReference type="ARBA" id="ARBA00023125"/>
    </source>
</evidence>
<dbReference type="InterPro" id="IPR011711">
    <property type="entry name" value="GntR_C"/>
</dbReference>
<keyword evidence="3" id="KW-0804">Transcription</keyword>
<accession>V4P782</accession>